<keyword evidence="1" id="KW-0723">Serine/threonine-protein kinase</keyword>
<dbReference type="RefSeq" id="WP_092420196.1">
    <property type="nucleotide sequence ID" value="NZ_FPCK01000001.1"/>
</dbReference>
<proteinExistence type="predicted"/>
<keyword evidence="5" id="KW-1185">Reference proteome</keyword>
<feature type="domain" description="Histidine kinase/HSP90-like ATPase" evidence="3">
    <location>
        <begin position="11"/>
        <end position="138"/>
    </location>
</feature>
<dbReference type="Proteomes" id="UP000199074">
    <property type="component" value="Unassembled WGS sequence"/>
</dbReference>
<dbReference type="SUPFAM" id="SSF55874">
    <property type="entry name" value="ATPase domain of HSP90 chaperone/DNA topoisomerase II/histidine kinase"/>
    <property type="match status" value="1"/>
</dbReference>
<evidence type="ECO:0000256" key="1">
    <source>
        <dbReference type="ARBA" id="ARBA00022527"/>
    </source>
</evidence>
<dbReference type="Pfam" id="PF13581">
    <property type="entry name" value="HATPase_c_2"/>
    <property type="match status" value="1"/>
</dbReference>
<name>A0A1I7MZT2_9HYPH</name>
<evidence type="ECO:0000313" key="4">
    <source>
        <dbReference type="EMBL" id="SFV27913.1"/>
    </source>
</evidence>
<evidence type="ECO:0000313" key="5">
    <source>
        <dbReference type="Proteomes" id="UP000199074"/>
    </source>
</evidence>
<sequence length="143" mass="14946">MSPNLSLKIDSDLGSVELVAKAVRALCSDSLGEDALNDVEIGVVEAINNVIKHGYAGQKGSAVEVSVGLRQDRVVIDIVDQAPPMPPDALGAPLYGHAGPSSTEDLPEGGMGLSLIQMTMDEVSYSSEQGSNRLRLTKLIGSE</sequence>
<dbReference type="GO" id="GO:0004674">
    <property type="term" value="F:protein serine/threonine kinase activity"/>
    <property type="evidence" value="ECO:0007669"/>
    <property type="project" value="UniProtKB-KW"/>
</dbReference>
<dbReference type="OrthoDB" id="7507932at2"/>
<gene>
    <name evidence="4" type="ORF">SAMN05216456_0392</name>
</gene>
<dbReference type="EMBL" id="FPCK01000001">
    <property type="protein sequence ID" value="SFV27913.1"/>
    <property type="molecule type" value="Genomic_DNA"/>
</dbReference>
<keyword evidence="4" id="KW-0808">Transferase</keyword>
<evidence type="ECO:0000259" key="3">
    <source>
        <dbReference type="Pfam" id="PF13581"/>
    </source>
</evidence>
<dbReference type="InterPro" id="IPR036890">
    <property type="entry name" value="HATPase_C_sf"/>
</dbReference>
<protein>
    <submittedName>
        <fullName evidence="4">Serine/threonine-protein kinase RsbW</fullName>
    </submittedName>
</protein>
<dbReference type="STRING" id="429728.SAMN05216456_0392"/>
<dbReference type="Gene3D" id="3.30.565.10">
    <property type="entry name" value="Histidine kinase-like ATPase, C-terminal domain"/>
    <property type="match status" value="1"/>
</dbReference>
<reference evidence="4 5" key="1">
    <citation type="submission" date="2016-10" db="EMBL/GenBank/DDBJ databases">
        <authorList>
            <person name="de Groot N.N."/>
        </authorList>
    </citation>
    <scope>NUCLEOTIDE SEQUENCE [LARGE SCALE GENOMIC DNA]</scope>
    <source>
        <strain evidence="4 5">IPL20</strain>
    </source>
</reference>
<dbReference type="InterPro" id="IPR003594">
    <property type="entry name" value="HATPase_dom"/>
</dbReference>
<evidence type="ECO:0000256" key="2">
    <source>
        <dbReference type="SAM" id="MobiDB-lite"/>
    </source>
</evidence>
<dbReference type="PANTHER" id="PTHR35526">
    <property type="entry name" value="ANTI-SIGMA-F FACTOR RSBW-RELATED"/>
    <property type="match status" value="1"/>
</dbReference>
<dbReference type="PANTHER" id="PTHR35526:SF3">
    <property type="entry name" value="ANTI-SIGMA-F FACTOR RSBW"/>
    <property type="match status" value="1"/>
</dbReference>
<organism evidence="4 5">
    <name type="scientific">Devosia crocina</name>
    <dbReference type="NCBI Taxonomy" id="429728"/>
    <lineage>
        <taxon>Bacteria</taxon>
        <taxon>Pseudomonadati</taxon>
        <taxon>Pseudomonadota</taxon>
        <taxon>Alphaproteobacteria</taxon>
        <taxon>Hyphomicrobiales</taxon>
        <taxon>Devosiaceae</taxon>
        <taxon>Devosia</taxon>
    </lineage>
</organism>
<feature type="region of interest" description="Disordered" evidence="2">
    <location>
        <begin position="90"/>
        <end position="110"/>
    </location>
</feature>
<accession>A0A1I7MZT2</accession>
<dbReference type="AlphaFoldDB" id="A0A1I7MZT2"/>
<dbReference type="InterPro" id="IPR050267">
    <property type="entry name" value="Anti-sigma-factor_SerPK"/>
</dbReference>
<keyword evidence="4" id="KW-0418">Kinase</keyword>
<dbReference type="CDD" id="cd16936">
    <property type="entry name" value="HATPase_RsbW-like"/>
    <property type="match status" value="1"/>
</dbReference>